<evidence type="ECO:0000313" key="2">
    <source>
        <dbReference type="Proteomes" id="UP000032180"/>
    </source>
</evidence>
<name>A0A0D9V8T9_9ORYZ</name>
<dbReference type="Proteomes" id="UP000032180">
    <property type="component" value="Chromosome 1"/>
</dbReference>
<keyword evidence="2" id="KW-1185">Reference proteome</keyword>
<evidence type="ECO:0000313" key="1">
    <source>
        <dbReference type="EnsemblPlants" id="LPERR01G34510.1"/>
    </source>
</evidence>
<organism evidence="1 2">
    <name type="scientific">Leersia perrieri</name>
    <dbReference type="NCBI Taxonomy" id="77586"/>
    <lineage>
        <taxon>Eukaryota</taxon>
        <taxon>Viridiplantae</taxon>
        <taxon>Streptophyta</taxon>
        <taxon>Embryophyta</taxon>
        <taxon>Tracheophyta</taxon>
        <taxon>Spermatophyta</taxon>
        <taxon>Magnoliopsida</taxon>
        <taxon>Liliopsida</taxon>
        <taxon>Poales</taxon>
        <taxon>Poaceae</taxon>
        <taxon>BOP clade</taxon>
        <taxon>Oryzoideae</taxon>
        <taxon>Oryzeae</taxon>
        <taxon>Oryzinae</taxon>
        <taxon>Leersia</taxon>
    </lineage>
</organism>
<accession>A0A0D9V8T9</accession>
<protein>
    <submittedName>
        <fullName evidence="1">Uncharacterized protein</fullName>
    </submittedName>
</protein>
<proteinExistence type="predicted"/>
<dbReference type="Gramene" id="LPERR01G34510.1">
    <property type="protein sequence ID" value="LPERR01G34510.1"/>
    <property type="gene ID" value="LPERR01G34510"/>
</dbReference>
<reference evidence="1 2" key="1">
    <citation type="submission" date="2012-08" db="EMBL/GenBank/DDBJ databases">
        <title>Oryza genome evolution.</title>
        <authorList>
            <person name="Wing R.A."/>
        </authorList>
    </citation>
    <scope>NUCLEOTIDE SEQUENCE</scope>
</reference>
<reference evidence="2" key="2">
    <citation type="submission" date="2013-12" db="EMBL/GenBank/DDBJ databases">
        <authorList>
            <person name="Yu Y."/>
            <person name="Lee S."/>
            <person name="de Baynast K."/>
            <person name="Wissotski M."/>
            <person name="Liu L."/>
            <person name="Talag J."/>
            <person name="Goicoechea J."/>
            <person name="Angelova A."/>
            <person name="Jetty R."/>
            <person name="Kudrna D."/>
            <person name="Golser W."/>
            <person name="Rivera L."/>
            <person name="Zhang J."/>
            <person name="Wing R."/>
        </authorList>
    </citation>
    <scope>NUCLEOTIDE SEQUENCE</scope>
</reference>
<dbReference type="AlphaFoldDB" id="A0A0D9V8T9"/>
<reference evidence="1" key="3">
    <citation type="submission" date="2015-04" db="UniProtKB">
        <authorList>
            <consortium name="EnsemblPlants"/>
        </authorList>
    </citation>
    <scope>IDENTIFICATION</scope>
</reference>
<sequence length="62" mass="7211">MGHPREVRIRYLSSGFWNVVPVQILRVWDKSLSMDANGVYVPMYNHDDAPVASVKWRLREPA</sequence>
<dbReference type="EnsemblPlants" id="LPERR01G34510.1">
    <property type="protein sequence ID" value="LPERR01G34510.1"/>
    <property type="gene ID" value="LPERR01G34510"/>
</dbReference>
<dbReference type="HOGENOM" id="CLU_2907305_0_0_1"/>